<sequence>MHPRGKVHAIGCYFGAGKALKGSISPVFPSPSASDRVQSLPVHYLHGIGRFAHSLDSVSQPVLRLRNQHNASNDLPFGINQTVTRSNHHKAIFTLAFLPGQHSMRQTLRYAGEYEHANNNIHALKRAYKKPRCRG</sequence>
<accession>A0A3S5AGQ9</accession>
<proteinExistence type="predicted"/>
<organism evidence="1 2">
    <name type="scientific">Protopolystoma xenopodis</name>
    <dbReference type="NCBI Taxonomy" id="117903"/>
    <lineage>
        <taxon>Eukaryota</taxon>
        <taxon>Metazoa</taxon>
        <taxon>Spiralia</taxon>
        <taxon>Lophotrochozoa</taxon>
        <taxon>Platyhelminthes</taxon>
        <taxon>Monogenea</taxon>
        <taxon>Polyopisthocotylea</taxon>
        <taxon>Polystomatidea</taxon>
        <taxon>Polystomatidae</taxon>
        <taxon>Protopolystoma</taxon>
    </lineage>
</organism>
<name>A0A3S5AGQ9_9PLAT</name>
<keyword evidence="2" id="KW-1185">Reference proteome</keyword>
<evidence type="ECO:0000313" key="1">
    <source>
        <dbReference type="EMBL" id="VEL36701.1"/>
    </source>
</evidence>
<gene>
    <name evidence="1" type="ORF">PXEA_LOCUS30141</name>
</gene>
<dbReference type="AlphaFoldDB" id="A0A3S5AGQ9"/>
<comment type="caution">
    <text evidence="1">The sequence shown here is derived from an EMBL/GenBank/DDBJ whole genome shotgun (WGS) entry which is preliminary data.</text>
</comment>
<dbReference type="EMBL" id="CAAALY010252937">
    <property type="protein sequence ID" value="VEL36701.1"/>
    <property type="molecule type" value="Genomic_DNA"/>
</dbReference>
<evidence type="ECO:0000313" key="2">
    <source>
        <dbReference type="Proteomes" id="UP000784294"/>
    </source>
</evidence>
<dbReference type="Proteomes" id="UP000784294">
    <property type="component" value="Unassembled WGS sequence"/>
</dbReference>
<protein>
    <submittedName>
        <fullName evidence="1">Uncharacterized protein</fullName>
    </submittedName>
</protein>
<reference evidence="1" key="1">
    <citation type="submission" date="2018-11" db="EMBL/GenBank/DDBJ databases">
        <authorList>
            <consortium name="Pathogen Informatics"/>
        </authorList>
    </citation>
    <scope>NUCLEOTIDE SEQUENCE</scope>
</reference>